<dbReference type="FunFam" id="2.40.70.10:FF:000041">
    <property type="entry name" value="Basic 7S globulin"/>
    <property type="match status" value="1"/>
</dbReference>
<dbReference type="GO" id="GO:0004190">
    <property type="term" value="F:aspartic-type endopeptidase activity"/>
    <property type="evidence" value="ECO:0007669"/>
    <property type="project" value="InterPro"/>
</dbReference>
<feature type="chain" id="PRO_5043528420" evidence="5">
    <location>
        <begin position="27"/>
        <end position="442"/>
    </location>
</feature>
<dbReference type="InterPro" id="IPR032799">
    <property type="entry name" value="TAXi_C"/>
</dbReference>
<dbReference type="Proteomes" id="UP001454036">
    <property type="component" value="Unassembled WGS sequence"/>
</dbReference>
<dbReference type="FunFam" id="2.40.70.10:FF:000045">
    <property type="entry name" value="Basic 7S globulin"/>
    <property type="match status" value="1"/>
</dbReference>
<keyword evidence="8" id="KW-1185">Reference proteome</keyword>
<comment type="subcellular location">
    <subcellularLocation>
        <location evidence="1">Secreted</location>
        <location evidence="1">Extracellular space</location>
    </subcellularLocation>
</comment>
<dbReference type="PANTHER" id="PTHR47965:SF22">
    <property type="entry name" value="EUKARYOTIC ASPARTYL PROTEASE FAMILY PROTEIN"/>
    <property type="match status" value="1"/>
</dbReference>
<evidence type="ECO:0000259" key="6">
    <source>
        <dbReference type="PROSITE" id="PS51767"/>
    </source>
</evidence>
<name>A0AAV3NXF1_LITER</name>
<feature type="domain" description="Peptidase A1" evidence="6">
    <location>
        <begin position="48"/>
        <end position="422"/>
    </location>
</feature>
<dbReference type="InterPro" id="IPR033868">
    <property type="entry name" value="Xylanase_inhibitor_I-like"/>
</dbReference>
<organism evidence="7 8">
    <name type="scientific">Lithospermum erythrorhizon</name>
    <name type="common">Purple gromwell</name>
    <name type="synonym">Lithospermum officinale var. erythrorhizon</name>
    <dbReference type="NCBI Taxonomy" id="34254"/>
    <lineage>
        <taxon>Eukaryota</taxon>
        <taxon>Viridiplantae</taxon>
        <taxon>Streptophyta</taxon>
        <taxon>Embryophyta</taxon>
        <taxon>Tracheophyta</taxon>
        <taxon>Spermatophyta</taxon>
        <taxon>Magnoliopsida</taxon>
        <taxon>eudicotyledons</taxon>
        <taxon>Gunneridae</taxon>
        <taxon>Pentapetalae</taxon>
        <taxon>asterids</taxon>
        <taxon>lamiids</taxon>
        <taxon>Boraginales</taxon>
        <taxon>Boraginaceae</taxon>
        <taxon>Boraginoideae</taxon>
        <taxon>Lithospermeae</taxon>
        <taxon>Lithospermum</taxon>
    </lineage>
</organism>
<comment type="similarity">
    <text evidence="2">Belongs to the peptidase A1 family.</text>
</comment>
<dbReference type="EMBL" id="BAABME010015677">
    <property type="protein sequence ID" value="GAA0142428.1"/>
    <property type="molecule type" value="Genomic_DNA"/>
</dbReference>
<evidence type="ECO:0000256" key="3">
    <source>
        <dbReference type="ARBA" id="ARBA00022525"/>
    </source>
</evidence>
<dbReference type="Pfam" id="PF14543">
    <property type="entry name" value="TAXi_N"/>
    <property type="match status" value="1"/>
</dbReference>
<keyword evidence="7" id="KW-0378">Hydrolase</keyword>
<dbReference type="PROSITE" id="PS51767">
    <property type="entry name" value="PEPTIDASE_A1"/>
    <property type="match status" value="1"/>
</dbReference>
<reference evidence="7 8" key="1">
    <citation type="submission" date="2024-01" db="EMBL/GenBank/DDBJ databases">
        <title>The complete chloroplast genome sequence of Lithospermum erythrorhizon: insights into the phylogenetic relationship among Boraginaceae species and the maternal lineages of purple gromwells.</title>
        <authorList>
            <person name="Okada T."/>
            <person name="Watanabe K."/>
        </authorList>
    </citation>
    <scope>NUCLEOTIDE SEQUENCE [LARGE SCALE GENOMIC DNA]</scope>
</reference>
<comment type="caution">
    <text evidence="7">The sequence shown here is derived from an EMBL/GenBank/DDBJ whole genome shotgun (WGS) entry which is preliminary data.</text>
</comment>
<evidence type="ECO:0000256" key="2">
    <source>
        <dbReference type="ARBA" id="ARBA00007447"/>
    </source>
</evidence>
<evidence type="ECO:0000256" key="4">
    <source>
        <dbReference type="ARBA" id="ARBA00022729"/>
    </source>
</evidence>
<dbReference type="InterPro" id="IPR032861">
    <property type="entry name" value="TAXi_N"/>
</dbReference>
<dbReference type="InterPro" id="IPR021109">
    <property type="entry name" value="Peptidase_aspartic_dom_sf"/>
</dbReference>
<accession>A0AAV3NXF1</accession>
<evidence type="ECO:0000256" key="1">
    <source>
        <dbReference type="ARBA" id="ARBA00004239"/>
    </source>
</evidence>
<dbReference type="Pfam" id="PF14541">
    <property type="entry name" value="TAXi_C"/>
    <property type="match status" value="1"/>
</dbReference>
<dbReference type="GO" id="GO:0005576">
    <property type="term" value="C:extracellular region"/>
    <property type="evidence" value="ECO:0007669"/>
    <property type="project" value="UniProtKB-SubCell"/>
</dbReference>
<dbReference type="Gene3D" id="2.40.70.10">
    <property type="entry name" value="Acid Proteases"/>
    <property type="match status" value="2"/>
</dbReference>
<dbReference type="AlphaFoldDB" id="A0AAV3NXF1"/>
<keyword evidence="7" id="KW-0645">Protease</keyword>
<protein>
    <submittedName>
        <fullName evidence="7">Protease</fullName>
    </submittedName>
</protein>
<evidence type="ECO:0000313" key="8">
    <source>
        <dbReference type="Proteomes" id="UP001454036"/>
    </source>
</evidence>
<dbReference type="SUPFAM" id="SSF50630">
    <property type="entry name" value="Acid proteases"/>
    <property type="match status" value="1"/>
</dbReference>
<keyword evidence="4 5" id="KW-0732">Signal</keyword>
<proteinExistence type="inferred from homology"/>
<dbReference type="InterPro" id="IPR001461">
    <property type="entry name" value="Aspartic_peptidase_A1"/>
</dbReference>
<sequence>MASMASKTSFFLISFLLHLIITPEIAQSTSNPKAILFQTSKDESSKLHLTTILQKNPPAEIKVLVDLGAQTLWLDCQNSYNSSSYKHVQCNSTECAVAEPNACGDGCQGNELPRCIPDTCYNHPANPIIDTSFDGGRVSEDELNFQSTNGSNPGNFVTVPKFIFTCVPSFLAAGLPIGAIGIAGFGRTNISLTTQLARTFNLPTKFGVCLSSSPNSKGVIIIGDGPYYMLPNIDVTSNLIFTPLIVNPNGGSSTHSVSKAEYFITVKSIEVNGKKVEISKKLFSINKNGDGGTKINTYSPYTVLEPTIYKALTDAFATEMTNITNRVPSIAPFGFCFNASGIASTRVGPAVPTIDLILEDKALWRIFGANSMVQVSENVMCLGFVGKGAGRISLRASIDIGTHQLEDNLLQFDVGGSRLGFSSSLLFRQTTCANFNFKSIIA</sequence>
<dbReference type="PANTHER" id="PTHR47965">
    <property type="entry name" value="ASPARTYL PROTEASE-RELATED"/>
    <property type="match status" value="1"/>
</dbReference>
<keyword evidence="3" id="KW-0964">Secreted</keyword>
<dbReference type="CDD" id="cd05489">
    <property type="entry name" value="xylanase_inhibitor_I_like"/>
    <property type="match status" value="1"/>
</dbReference>
<evidence type="ECO:0000256" key="5">
    <source>
        <dbReference type="SAM" id="SignalP"/>
    </source>
</evidence>
<feature type="signal peptide" evidence="5">
    <location>
        <begin position="1"/>
        <end position="26"/>
    </location>
</feature>
<dbReference type="GO" id="GO:0006508">
    <property type="term" value="P:proteolysis"/>
    <property type="evidence" value="ECO:0007669"/>
    <property type="project" value="UniProtKB-KW"/>
</dbReference>
<evidence type="ECO:0000313" key="7">
    <source>
        <dbReference type="EMBL" id="GAA0142428.1"/>
    </source>
</evidence>
<gene>
    <name evidence="7" type="ORF">LIER_35569</name>
</gene>
<dbReference type="InterPro" id="IPR033121">
    <property type="entry name" value="PEPTIDASE_A1"/>
</dbReference>